<feature type="signal peptide" evidence="2">
    <location>
        <begin position="1"/>
        <end position="30"/>
    </location>
</feature>
<keyword evidence="5" id="KW-1185">Reference proteome</keyword>
<evidence type="ECO:0000256" key="2">
    <source>
        <dbReference type="SAM" id="SignalP"/>
    </source>
</evidence>
<name>A0A286DC57_9GAMM</name>
<evidence type="ECO:0000313" key="5">
    <source>
        <dbReference type="Proteomes" id="UP000219374"/>
    </source>
</evidence>
<dbReference type="OrthoDB" id="7068596at2"/>
<sequence>MRDLPASRPRHWLGTCAFLALAGTATLASAGQVYQWKDAQGVTHYSDKPPGNEQYKDRRIDNQGGPVQAAEPTGKSVENPQCTTARRNLEVLQGSAPVHQLGEDGKTSGQALDNAQRENQRGLAEAAVKAYCSN</sequence>
<reference evidence="4 5" key="1">
    <citation type="submission" date="2017-09" db="EMBL/GenBank/DDBJ databases">
        <authorList>
            <person name="Ehlers B."/>
            <person name="Leendertz F.H."/>
        </authorList>
    </citation>
    <scope>NUCLEOTIDE SEQUENCE [LARGE SCALE GENOMIC DNA]</scope>
    <source>
        <strain evidence="4 5">CGMCC 1.10978</strain>
    </source>
</reference>
<protein>
    <recommendedName>
        <fullName evidence="3">DUF4124 domain-containing protein</fullName>
    </recommendedName>
</protein>
<accession>A0A286DC57</accession>
<feature type="chain" id="PRO_5012176862" description="DUF4124 domain-containing protein" evidence="2">
    <location>
        <begin position="31"/>
        <end position="134"/>
    </location>
</feature>
<dbReference type="AlphaFoldDB" id="A0A286DC57"/>
<dbReference type="InterPro" id="IPR025392">
    <property type="entry name" value="DUF4124"/>
</dbReference>
<proteinExistence type="predicted"/>
<feature type="domain" description="DUF4124" evidence="3">
    <location>
        <begin position="25"/>
        <end position="73"/>
    </location>
</feature>
<feature type="region of interest" description="Disordered" evidence="1">
    <location>
        <begin position="43"/>
        <end position="81"/>
    </location>
</feature>
<keyword evidence="2" id="KW-0732">Signal</keyword>
<gene>
    <name evidence="4" type="ORF">SAMN06296416_10912</name>
</gene>
<dbReference type="EMBL" id="OCND01000009">
    <property type="protein sequence ID" value="SOD56199.1"/>
    <property type="molecule type" value="Genomic_DNA"/>
</dbReference>
<evidence type="ECO:0000259" key="3">
    <source>
        <dbReference type="Pfam" id="PF13511"/>
    </source>
</evidence>
<organism evidence="4 5">
    <name type="scientific">Pseudoxanthomonas wuyuanensis</name>
    <dbReference type="NCBI Taxonomy" id="1073196"/>
    <lineage>
        <taxon>Bacteria</taxon>
        <taxon>Pseudomonadati</taxon>
        <taxon>Pseudomonadota</taxon>
        <taxon>Gammaproteobacteria</taxon>
        <taxon>Lysobacterales</taxon>
        <taxon>Lysobacteraceae</taxon>
        <taxon>Pseudoxanthomonas</taxon>
    </lineage>
</organism>
<evidence type="ECO:0000313" key="4">
    <source>
        <dbReference type="EMBL" id="SOD56199.1"/>
    </source>
</evidence>
<dbReference type="Proteomes" id="UP000219374">
    <property type="component" value="Unassembled WGS sequence"/>
</dbReference>
<dbReference type="RefSeq" id="WP_097123028.1">
    <property type="nucleotide sequence ID" value="NZ_OCND01000009.1"/>
</dbReference>
<evidence type="ECO:0000256" key="1">
    <source>
        <dbReference type="SAM" id="MobiDB-lite"/>
    </source>
</evidence>
<dbReference type="Pfam" id="PF13511">
    <property type="entry name" value="DUF4124"/>
    <property type="match status" value="1"/>
</dbReference>